<evidence type="ECO:0000256" key="9">
    <source>
        <dbReference type="ARBA" id="ARBA00023098"/>
    </source>
</evidence>
<comment type="similarity">
    <text evidence="2">Belongs to the Casparian strip membrane proteins (CASP) family.</text>
</comment>
<dbReference type="Gene3D" id="3.40.50.1110">
    <property type="entry name" value="SGNH hydrolase"/>
    <property type="match status" value="1"/>
</dbReference>
<evidence type="ECO:0000256" key="1">
    <source>
        <dbReference type="ARBA" id="ARBA00004651"/>
    </source>
</evidence>
<comment type="subcellular location">
    <subcellularLocation>
        <location evidence="1">Cell membrane</location>
        <topology evidence="1">Multi-pass membrane protein</topology>
    </subcellularLocation>
</comment>
<protein>
    <submittedName>
        <fullName evidence="14">(thale cress) hypothetical protein</fullName>
    </submittedName>
</protein>
<comment type="similarity">
    <text evidence="3">Belongs to the 'GDSL' lipolytic enzyme family.</text>
</comment>
<evidence type="ECO:0000256" key="2">
    <source>
        <dbReference type="ARBA" id="ARBA00007651"/>
    </source>
</evidence>
<keyword evidence="5 12" id="KW-0812">Transmembrane</keyword>
<dbReference type="InterPro" id="IPR001087">
    <property type="entry name" value="GDSL"/>
</dbReference>
<dbReference type="AlphaFoldDB" id="A0A7G2EE62"/>
<evidence type="ECO:0000256" key="7">
    <source>
        <dbReference type="ARBA" id="ARBA00022963"/>
    </source>
</evidence>
<keyword evidence="8 12" id="KW-1133">Transmembrane helix</keyword>
<keyword evidence="7" id="KW-0442">Lipid degradation</keyword>
<evidence type="ECO:0000256" key="11">
    <source>
        <dbReference type="SAM" id="MobiDB-lite"/>
    </source>
</evidence>
<feature type="transmembrane region" description="Helical" evidence="12">
    <location>
        <begin position="576"/>
        <end position="600"/>
    </location>
</feature>
<sequence length="605" mass="67254">MYVSYIKLQQLICIKSVSSINFFFLLIYVLDYIKVNSSISPSSEQTQEDGFFGFKPTKLFVFGDSYADTGNTPFLIVPSWRFPNGITFPGIPTGRFSDGRVSTDYLAKYIGVRTPITYKWGKYGRPRLAVKRGMNFAYGGAGAFETMFKLVPTASVQIDSFEQLLMRNVYSPADLNSSVAFFSIIGNDYLTYDRRNGSEEGRSALTRKVVKQILLDVKRIKDLGVRKVLVALSPPQKCLPKLVTPKGCDTNDTSTYLHNSLLRKGLIKLNDKEINNNDKSFMTLDLYNAFVTIFKNKGVSGVSTFPDPFKACCATKRGLIFPMRSPAKTMPSMSPSSVSTEKSPPPSDTSMAIVAFDNSTTHFSSSPSPPHSLDHSSESEKEDAKSKPESRRNKNPGKVEETPSPIVVVHNHNRSVKEVVPTRKSARVGSGRSSGQRSGAVSAILRRSRREEVVKFSALGFRLSEVVLALISFSIMAADKTKGWSGDSFDRYKEYRFCLSVNVVAFVYSSFQACDLAYHLVKEKHLISHHLRPLFEFIIDQVLAYLLMSASTAAVTRVDDWVSNWGKDEFTEMASASIAMSFLAFLAFAFSSLISGYNLFNQGSL</sequence>
<evidence type="ECO:0000256" key="5">
    <source>
        <dbReference type="ARBA" id="ARBA00022692"/>
    </source>
</evidence>
<evidence type="ECO:0000256" key="4">
    <source>
        <dbReference type="ARBA" id="ARBA00022475"/>
    </source>
</evidence>
<evidence type="ECO:0000256" key="3">
    <source>
        <dbReference type="ARBA" id="ARBA00008668"/>
    </source>
</evidence>
<reference evidence="14 15" key="1">
    <citation type="submission" date="2020-09" db="EMBL/GenBank/DDBJ databases">
        <authorList>
            <person name="Ashkenazy H."/>
        </authorList>
    </citation>
    <scope>NUCLEOTIDE SEQUENCE [LARGE SCALE GENOMIC DNA]</scope>
    <source>
        <strain evidence="15">cv. Cdm-0</strain>
    </source>
</reference>
<name>A0A7G2EE62_ARATH</name>
<feature type="compositionally biased region" description="Low complexity" evidence="11">
    <location>
        <begin position="331"/>
        <end position="342"/>
    </location>
</feature>
<feature type="compositionally biased region" description="Basic and acidic residues" evidence="11">
    <location>
        <begin position="372"/>
        <end position="401"/>
    </location>
</feature>
<keyword evidence="10 12" id="KW-0472">Membrane</keyword>
<dbReference type="PANTHER" id="PTHR46020">
    <property type="entry name" value="OSJNBB0059K02.9 PROTEIN"/>
    <property type="match status" value="1"/>
</dbReference>
<evidence type="ECO:0000256" key="6">
    <source>
        <dbReference type="ARBA" id="ARBA00022801"/>
    </source>
</evidence>
<evidence type="ECO:0000256" key="8">
    <source>
        <dbReference type="ARBA" id="ARBA00022989"/>
    </source>
</evidence>
<evidence type="ECO:0000256" key="10">
    <source>
        <dbReference type="ARBA" id="ARBA00023136"/>
    </source>
</evidence>
<feature type="domain" description="Casparian strip membrane protein" evidence="13">
    <location>
        <begin position="454"/>
        <end position="587"/>
    </location>
</feature>
<proteinExistence type="inferred from homology"/>
<evidence type="ECO:0000256" key="12">
    <source>
        <dbReference type="SAM" id="Phobius"/>
    </source>
</evidence>
<dbReference type="Pfam" id="PF00657">
    <property type="entry name" value="Lipase_GDSL"/>
    <property type="match status" value="1"/>
</dbReference>
<dbReference type="InterPro" id="IPR036514">
    <property type="entry name" value="SGNH_hydro_sf"/>
</dbReference>
<dbReference type="GO" id="GO:0016788">
    <property type="term" value="F:hydrolase activity, acting on ester bonds"/>
    <property type="evidence" value="ECO:0007669"/>
    <property type="project" value="InterPro"/>
</dbReference>
<dbReference type="Proteomes" id="UP000516314">
    <property type="component" value="Chromosome 2"/>
</dbReference>
<keyword evidence="9" id="KW-0443">Lipid metabolism</keyword>
<feature type="region of interest" description="Disordered" evidence="11">
    <location>
        <begin position="324"/>
        <end position="408"/>
    </location>
</feature>
<keyword evidence="6" id="KW-0378">Hydrolase</keyword>
<organism evidence="14 15">
    <name type="scientific">Arabidopsis thaliana</name>
    <name type="common">Mouse-ear cress</name>
    <dbReference type="NCBI Taxonomy" id="3702"/>
    <lineage>
        <taxon>Eukaryota</taxon>
        <taxon>Viridiplantae</taxon>
        <taxon>Streptophyta</taxon>
        <taxon>Embryophyta</taxon>
        <taxon>Tracheophyta</taxon>
        <taxon>Spermatophyta</taxon>
        <taxon>Magnoliopsida</taxon>
        <taxon>eudicotyledons</taxon>
        <taxon>Gunneridae</taxon>
        <taxon>Pentapetalae</taxon>
        <taxon>rosids</taxon>
        <taxon>malvids</taxon>
        <taxon>Brassicales</taxon>
        <taxon>Brassicaceae</taxon>
        <taxon>Camelineae</taxon>
        <taxon>Arabidopsis</taxon>
    </lineage>
</organism>
<evidence type="ECO:0000313" key="15">
    <source>
        <dbReference type="Proteomes" id="UP000516314"/>
    </source>
</evidence>
<dbReference type="InterPro" id="IPR006702">
    <property type="entry name" value="CASP_dom"/>
</dbReference>
<dbReference type="Pfam" id="PF04535">
    <property type="entry name" value="CASP_dom"/>
    <property type="match status" value="1"/>
</dbReference>
<dbReference type="PANTHER" id="PTHR46020:SF5">
    <property type="entry name" value="GENOME ASSEMBLY, CHROMOSOME: A03"/>
    <property type="match status" value="1"/>
</dbReference>
<dbReference type="GO" id="GO:0016042">
    <property type="term" value="P:lipid catabolic process"/>
    <property type="evidence" value="ECO:0007669"/>
    <property type="project" value="UniProtKB-KW"/>
</dbReference>
<gene>
    <name evidence="14" type="ORF">AT9943_LOCUS8651</name>
</gene>
<evidence type="ECO:0000313" key="14">
    <source>
        <dbReference type="EMBL" id="CAD5320533.1"/>
    </source>
</evidence>
<dbReference type="EMBL" id="LR881467">
    <property type="protein sequence ID" value="CAD5320533.1"/>
    <property type="molecule type" value="Genomic_DNA"/>
</dbReference>
<accession>A0A7G2EE62</accession>
<dbReference type="GO" id="GO:0005886">
    <property type="term" value="C:plasma membrane"/>
    <property type="evidence" value="ECO:0007669"/>
    <property type="project" value="UniProtKB-SubCell"/>
</dbReference>
<evidence type="ECO:0000259" key="13">
    <source>
        <dbReference type="Pfam" id="PF04535"/>
    </source>
</evidence>
<keyword evidence="4" id="KW-1003">Cell membrane</keyword>